<evidence type="ECO:0000259" key="4">
    <source>
        <dbReference type="PROSITE" id="PS51471"/>
    </source>
</evidence>
<dbReference type="PANTHER" id="PTHR47990">
    <property type="entry name" value="2-OXOGLUTARATE (2OG) AND FE(II)-DEPENDENT OXYGENASE SUPERFAMILY PROTEIN-RELATED"/>
    <property type="match status" value="1"/>
</dbReference>
<keyword evidence="6" id="KW-1185">Reference proteome</keyword>
<evidence type="ECO:0000313" key="6">
    <source>
        <dbReference type="Proteomes" id="UP000799291"/>
    </source>
</evidence>
<sequence length="271" mass="29855">MSFNAPAPFAEFPSDLPLLSAETLSFSRLLSDDDTERKKLFNVCSSTGVIILDLADTKEGAKLTQEVDAIFDLSEAIFSLDPEVKRKYSMLSGTILGYKGPEGDRRTGFVPHTDYGSITVLFNVLGELQVLPEGKSPEEDNWLWVKPSLGCVVINLGDAMVRFTNGLFKSPMHRVTYVPGDQAHLTRYSLTYFARPGDGCLMKTLDGSSRIPAPDDDDDEGVTAGEWVRTRAKAAQVQKEERSKFPQVGDAPDLTWTVTGSGEKMRTKFSD</sequence>
<dbReference type="EMBL" id="MU005572">
    <property type="protein sequence ID" value="KAF2689513.1"/>
    <property type="molecule type" value="Genomic_DNA"/>
</dbReference>
<keyword evidence="2" id="KW-0560">Oxidoreductase</keyword>
<dbReference type="Proteomes" id="UP000799291">
    <property type="component" value="Unassembled WGS sequence"/>
</dbReference>
<evidence type="ECO:0000256" key="1">
    <source>
        <dbReference type="ARBA" id="ARBA00008056"/>
    </source>
</evidence>
<evidence type="ECO:0000256" key="3">
    <source>
        <dbReference type="SAM" id="MobiDB-lite"/>
    </source>
</evidence>
<dbReference type="InterPro" id="IPR005123">
    <property type="entry name" value="Oxoglu/Fe-dep_dioxygenase_dom"/>
</dbReference>
<proteinExistence type="inferred from homology"/>
<comment type="similarity">
    <text evidence="1 2">Belongs to the iron/ascorbate-dependent oxidoreductase family.</text>
</comment>
<feature type="domain" description="Fe2OG dioxygenase" evidence="4">
    <location>
        <begin position="86"/>
        <end position="196"/>
    </location>
</feature>
<dbReference type="AlphaFoldDB" id="A0A6G1JH89"/>
<gene>
    <name evidence="5" type="ORF">K458DRAFT_400253</name>
</gene>
<dbReference type="InterPro" id="IPR050231">
    <property type="entry name" value="Iron_ascorbate_oxido_reductase"/>
</dbReference>
<protein>
    <submittedName>
        <fullName evidence="5">Clavaminate synthase-like protein</fullName>
    </submittedName>
</protein>
<accession>A0A6G1JH89</accession>
<reference evidence="5" key="1">
    <citation type="journal article" date="2020" name="Stud. Mycol.">
        <title>101 Dothideomycetes genomes: a test case for predicting lifestyles and emergence of pathogens.</title>
        <authorList>
            <person name="Haridas S."/>
            <person name="Albert R."/>
            <person name="Binder M."/>
            <person name="Bloem J."/>
            <person name="Labutti K."/>
            <person name="Salamov A."/>
            <person name="Andreopoulos B."/>
            <person name="Baker S."/>
            <person name="Barry K."/>
            <person name="Bills G."/>
            <person name="Bluhm B."/>
            <person name="Cannon C."/>
            <person name="Castanera R."/>
            <person name="Culley D."/>
            <person name="Daum C."/>
            <person name="Ezra D."/>
            <person name="Gonzalez J."/>
            <person name="Henrissat B."/>
            <person name="Kuo A."/>
            <person name="Liang C."/>
            <person name="Lipzen A."/>
            <person name="Lutzoni F."/>
            <person name="Magnuson J."/>
            <person name="Mondo S."/>
            <person name="Nolan M."/>
            <person name="Ohm R."/>
            <person name="Pangilinan J."/>
            <person name="Park H.-J."/>
            <person name="Ramirez L."/>
            <person name="Alfaro M."/>
            <person name="Sun H."/>
            <person name="Tritt A."/>
            <person name="Yoshinaga Y."/>
            <person name="Zwiers L.-H."/>
            <person name="Turgeon B."/>
            <person name="Goodwin S."/>
            <person name="Spatafora J."/>
            <person name="Crous P."/>
            <person name="Grigoriev I."/>
        </authorList>
    </citation>
    <scope>NUCLEOTIDE SEQUENCE</scope>
    <source>
        <strain evidence="5">CBS 122367</strain>
    </source>
</reference>
<dbReference type="OrthoDB" id="288590at2759"/>
<dbReference type="Gene3D" id="2.60.120.330">
    <property type="entry name" value="B-lactam Antibiotic, Isopenicillin N Synthase, Chain"/>
    <property type="match status" value="2"/>
</dbReference>
<evidence type="ECO:0000313" key="5">
    <source>
        <dbReference type="EMBL" id="KAF2689513.1"/>
    </source>
</evidence>
<organism evidence="5 6">
    <name type="scientific">Lentithecium fluviatile CBS 122367</name>
    <dbReference type="NCBI Taxonomy" id="1168545"/>
    <lineage>
        <taxon>Eukaryota</taxon>
        <taxon>Fungi</taxon>
        <taxon>Dikarya</taxon>
        <taxon>Ascomycota</taxon>
        <taxon>Pezizomycotina</taxon>
        <taxon>Dothideomycetes</taxon>
        <taxon>Pleosporomycetidae</taxon>
        <taxon>Pleosporales</taxon>
        <taxon>Massarineae</taxon>
        <taxon>Lentitheciaceae</taxon>
        <taxon>Lentithecium</taxon>
    </lineage>
</organism>
<name>A0A6G1JH89_9PLEO</name>
<keyword evidence="2" id="KW-0479">Metal-binding</keyword>
<keyword evidence="2" id="KW-0408">Iron</keyword>
<evidence type="ECO:0000256" key="2">
    <source>
        <dbReference type="RuleBase" id="RU003682"/>
    </source>
</evidence>
<feature type="region of interest" description="Disordered" evidence="3">
    <location>
        <begin position="238"/>
        <end position="271"/>
    </location>
</feature>
<dbReference type="InterPro" id="IPR027443">
    <property type="entry name" value="IPNS-like_sf"/>
</dbReference>
<dbReference type="GO" id="GO:0046872">
    <property type="term" value="F:metal ion binding"/>
    <property type="evidence" value="ECO:0007669"/>
    <property type="project" value="UniProtKB-KW"/>
</dbReference>
<dbReference type="SUPFAM" id="SSF51197">
    <property type="entry name" value="Clavaminate synthase-like"/>
    <property type="match status" value="1"/>
</dbReference>
<dbReference type="GO" id="GO:0016491">
    <property type="term" value="F:oxidoreductase activity"/>
    <property type="evidence" value="ECO:0007669"/>
    <property type="project" value="UniProtKB-KW"/>
</dbReference>
<dbReference type="Pfam" id="PF03171">
    <property type="entry name" value="2OG-FeII_Oxy"/>
    <property type="match status" value="1"/>
</dbReference>
<dbReference type="InterPro" id="IPR044861">
    <property type="entry name" value="IPNS-like_FE2OG_OXY"/>
</dbReference>
<dbReference type="PROSITE" id="PS51471">
    <property type="entry name" value="FE2OG_OXY"/>
    <property type="match status" value="1"/>
</dbReference>